<accession>A0AAV5FKC9</accession>
<dbReference type="PANTHER" id="PTHR33170">
    <property type="entry name" value="DUF4283 DOMAIN-CONTAINING PROTEIN-RELATED"/>
    <property type="match status" value="1"/>
</dbReference>
<dbReference type="EMBL" id="BQKI01000086">
    <property type="protein sequence ID" value="GJN35082.1"/>
    <property type="molecule type" value="Genomic_DNA"/>
</dbReference>
<comment type="caution">
    <text evidence="1">The sequence shown here is derived from an EMBL/GenBank/DDBJ whole genome shotgun (WGS) entry which is preliminary data.</text>
</comment>
<sequence length="123" mass="14251">MDGPAGKVPKKENATAHITVKQGNITAEVIKVELERLIPIKWSWLVQQHSDGFLVPFPSKVELQRMVAMKYVHTAEGDGILIFQEWNNKIEPHRFLEKAWINVYRVPYEIRDPFFHSGLLEQS</sequence>
<dbReference type="PANTHER" id="PTHR33170:SF50">
    <property type="entry name" value="DUF4283 DOMAIN-CONTAINING PROTEIN"/>
    <property type="match status" value="1"/>
</dbReference>
<protein>
    <recommendedName>
        <fullName evidence="3">DUF4283 domain-containing protein</fullName>
    </recommendedName>
</protein>
<keyword evidence="2" id="KW-1185">Reference proteome</keyword>
<proteinExistence type="predicted"/>
<evidence type="ECO:0000313" key="2">
    <source>
        <dbReference type="Proteomes" id="UP001054889"/>
    </source>
</evidence>
<name>A0AAV5FKC9_ELECO</name>
<organism evidence="1 2">
    <name type="scientific">Eleusine coracana subsp. coracana</name>
    <dbReference type="NCBI Taxonomy" id="191504"/>
    <lineage>
        <taxon>Eukaryota</taxon>
        <taxon>Viridiplantae</taxon>
        <taxon>Streptophyta</taxon>
        <taxon>Embryophyta</taxon>
        <taxon>Tracheophyta</taxon>
        <taxon>Spermatophyta</taxon>
        <taxon>Magnoliopsida</taxon>
        <taxon>Liliopsida</taxon>
        <taxon>Poales</taxon>
        <taxon>Poaceae</taxon>
        <taxon>PACMAD clade</taxon>
        <taxon>Chloridoideae</taxon>
        <taxon>Cynodonteae</taxon>
        <taxon>Eleusininae</taxon>
        <taxon>Eleusine</taxon>
    </lineage>
</organism>
<dbReference type="AlphaFoldDB" id="A0AAV5FKC9"/>
<reference evidence="1" key="1">
    <citation type="journal article" date="2018" name="DNA Res.">
        <title>Multiple hybrid de novo genome assembly of finger millet, an orphan allotetraploid crop.</title>
        <authorList>
            <person name="Hatakeyama M."/>
            <person name="Aluri S."/>
            <person name="Balachadran M.T."/>
            <person name="Sivarajan S.R."/>
            <person name="Patrignani A."/>
            <person name="Gruter S."/>
            <person name="Poveda L."/>
            <person name="Shimizu-Inatsugi R."/>
            <person name="Baeten J."/>
            <person name="Francoijs K.J."/>
            <person name="Nataraja K.N."/>
            <person name="Reddy Y.A.N."/>
            <person name="Phadnis S."/>
            <person name="Ravikumar R.L."/>
            <person name="Schlapbach R."/>
            <person name="Sreeman S.M."/>
            <person name="Shimizu K.K."/>
        </authorList>
    </citation>
    <scope>NUCLEOTIDE SEQUENCE</scope>
</reference>
<gene>
    <name evidence="1" type="primary">gb23815</name>
    <name evidence="1" type="ORF">PR202_gb23815</name>
</gene>
<reference evidence="1" key="2">
    <citation type="submission" date="2021-12" db="EMBL/GenBank/DDBJ databases">
        <title>Resequencing data analysis of finger millet.</title>
        <authorList>
            <person name="Hatakeyama M."/>
            <person name="Aluri S."/>
            <person name="Balachadran M.T."/>
            <person name="Sivarajan S.R."/>
            <person name="Poveda L."/>
            <person name="Shimizu-Inatsugi R."/>
            <person name="Schlapbach R."/>
            <person name="Sreeman S.M."/>
            <person name="Shimizu K.K."/>
        </authorList>
    </citation>
    <scope>NUCLEOTIDE SEQUENCE</scope>
</reference>
<dbReference type="Proteomes" id="UP001054889">
    <property type="component" value="Unassembled WGS sequence"/>
</dbReference>
<evidence type="ECO:0000313" key="1">
    <source>
        <dbReference type="EMBL" id="GJN35082.1"/>
    </source>
</evidence>
<evidence type="ECO:0008006" key="3">
    <source>
        <dbReference type="Google" id="ProtNLM"/>
    </source>
</evidence>